<dbReference type="Pfam" id="PF00109">
    <property type="entry name" value="ketoacyl-synt"/>
    <property type="match status" value="1"/>
</dbReference>
<feature type="compositionally biased region" description="Basic residues" evidence="3">
    <location>
        <begin position="280"/>
        <end position="292"/>
    </location>
</feature>
<dbReference type="InterPro" id="IPR014030">
    <property type="entry name" value="Ketoacyl_synth_N"/>
</dbReference>
<evidence type="ECO:0000256" key="1">
    <source>
        <dbReference type="ARBA" id="ARBA00022679"/>
    </source>
</evidence>
<name>A0A7U9Q1A7_9ACTN</name>
<evidence type="ECO:0000256" key="3">
    <source>
        <dbReference type="SAM" id="MobiDB-lite"/>
    </source>
</evidence>
<dbReference type="InterPro" id="IPR016039">
    <property type="entry name" value="Thiolase-like"/>
</dbReference>
<evidence type="ECO:0000259" key="4">
    <source>
        <dbReference type="PROSITE" id="PS52004"/>
    </source>
</evidence>
<feature type="compositionally biased region" description="Low complexity" evidence="3">
    <location>
        <begin position="520"/>
        <end position="530"/>
    </location>
</feature>
<dbReference type="InterPro" id="IPR050091">
    <property type="entry name" value="PKS_NRPS_Biosynth_Enz"/>
</dbReference>
<dbReference type="SMART" id="SM00825">
    <property type="entry name" value="PKS_KS"/>
    <property type="match status" value="1"/>
</dbReference>
<dbReference type="InterPro" id="IPR020841">
    <property type="entry name" value="PKS_Beta-ketoAc_synthase_dom"/>
</dbReference>
<proteinExistence type="predicted"/>
<sequence>MCSPTAFVEFSRQRGLAPDGRCKAFGATADGVGWGEGVGVLVVERLSDAERNGHQVWPSCADRPSTRTAPPTASRPSGPAQQRVIRDALHDAGLGLGHRRRRSPRHRHHPRRPHRSQRPARRLRPGRERPCGWARSSPTSGTPRPPPGPPGSSRWSWPCATSSCRAPCTRTNPPAHRLDRRARTATDDGNALGSHRHPRRAAVSSFGVSGTNAHVVIEAAPVPADPSLPTRGRAGEPAPLPSSSPPYAHGSRRAGPAARRPVADRARRTSPLLATTARRSNTRRGRQRHPRSTGRAGGRQADSRCRQRHGDRARRSCFLFTGQGAQRIGMAREWYAAFPEFARALDEVCAHFEERSGGPFGSCCWPKSRGARSRGAVAVEPEKHAAGPGPVSVTDTAFAQPASSPSRWRCSGCWRRGTSVHSLVGHSIGELTAGTSRAYCRCATPAGWSRPGGGCSVRCRRRCDGLRTGFRGDGAALLAGHEDRVAVAAVNGRRPSCCPGPRTPSRRSSPPAGPRPPDAPAAGQSRLPLPAGGPGAGRVPSVAEEIDYQVPHCRSSPASPGGSPIRPTSAPPGTGYDRCATPYGSTTP</sequence>
<reference evidence="5 6" key="1">
    <citation type="submission" date="2018-11" db="EMBL/GenBank/DDBJ databases">
        <title>Whole genome sequence of Streptomyces chrestomyceticus NBRC 13444(T).</title>
        <authorList>
            <person name="Komaki H."/>
            <person name="Tamura T."/>
        </authorList>
    </citation>
    <scope>NUCLEOTIDE SEQUENCE [LARGE SCALE GENOMIC DNA]</scope>
    <source>
        <strain evidence="5 6">NBRC 13444</strain>
    </source>
</reference>
<feature type="domain" description="Ketosynthase family 3 (KS3)" evidence="4">
    <location>
        <begin position="1"/>
        <end position="219"/>
    </location>
</feature>
<accession>A0A7U9Q1A7</accession>
<dbReference type="Gene3D" id="3.40.366.10">
    <property type="entry name" value="Malonyl-Coenzyme A Acyl Carrier Protein, domain 2"/>
    <property type="match status" value="1"/>
</dbReference>
<evidence type="ECO:0000313" key="5">
    <source>
        <dbReference type="EMBL" id="GCD40342.1"/>
    </source>
</evidence>
<dbReference type="AlphaFoldDB" id="A0A7U9Q1A7"/>
<dbReference type="SUPFAM" id="SSF52151">
    <property type="entry name" value="FabD/lysophospholipase-like"/>
    <property type="match status" value="1"/>
</dbReference>
<keyword evidence="1" id="KW-0808">Transferase</keyword>
<evidence type="ECO:0000313" key="6">
    <source>
        <dbReference type="Proteomes" id="UP000287830"/>
    </source>
</evidence>
<dbReference type="SUPFAM" id="SSF53901">
    <property type="entry name" value="Thiolase-like"/>
    <property type="match status" value="1"/>
</dbReference>
<comment type="caution">
    <text evidence="5">The sequence shown here is derived from an EMBL/GenBank/DDBJ whole genome shotgun (WGS) entry which is preliminary data.</text>
</comment>
<feature type="compositionally biased region" description="Polar residues" evidence="3">
    <location>
        <begin position="66"/>
        <end position="75"/>
    </location>
</feature>
<dbReference type="Proteomes" id="UP000287830">
    <property type="component" value="Unassembled WGS sequence"/>
</dbReference>
<dbReference type="GO" id="GO:0004312">
    <property type="term" value="F:fatty acid synthase activity"/>
    <property type="evidence" value="ECO:0007669"/>
    <property type="project" value="TreeGrafter"/>
</dbReference>
<gene>
    <name evidence="5" type="ORF">OEIGOIKO_08202</name>
</gene>
<feature type="region of interest" description="Disordered" evidence="3">
    <location>
        <begin position="221"/>
        <end position="309"/>
    </location>
</feature>
<feature type="region of interest" description="Disordered" evidence="3">
    <location>
        <begin position="492"/>
        <end position="588"/>
    </location>
</feature>
<evidence type="ECO:0000256" key="2">
    <source>
        <dbReference type="ARBA" id="ARBA00023268"/>
    </source>
</evidence>
<dbReference type="PANTHER" id="PTHR43775">
    <property type="entry name" value="FATTY ACID SYNTHASE"/>
    <property type="match status" value="1"/>
</dbReference>
<dbReference type="GO" id="GO:0006633">
    <property type="term" value="P:fatty acid biosynthetic process"/>
    <property type="evidence" value="ECO:0007669"/>
    <property type="project" value="TreeGrafter"/>
</dbReference>
<feature type="compositionally biased region" description="Polar residues" evidence="3">
    <location>
        <begin position="159"/>
        <end position="172"/>
    </location>
</feature>
<dbReference type="PANTHER" id="PTHR43775:SF51">
    <property type="entry name" value="INACTIVE PHENOLPHTHIOCEROL SYNTHESIS POLYKETIDE SYNTHASE TYPE I PKS1-RELATED"/>
    <property type="match status" value="1"/>
</dbReference>
<organism evidence="5 6">
    <name type="scientific">Streptomyces chrestomyceticus JCM 4735</name>
    <dbReference type="NCBI Taxonomy" id="1306181"/>
    <lineage>
        <taxon>Bacteria</taxon>
        <taxon>Bacillati</taxon>
        <taxon>Actinomycetota</taxon>
        <taxon>Actinomycetes</taxon>
        <taxon>Kitasatosporales</taxon>
        <taxon>Streptomycetaceae</taxon>
        <taxon>Streptomyces</taxon>
    </lineage>
</organism>
<dbReference type="InterPro" id="IPR001227">
    <property type="entry name" value="Ac_transferase_dom_sf"/>
</dbReference>
<dbReference type="Gene3D" id="3.40.47.10">
    <property type="match status" value="2"/>
</dbReference>
<dbReference type="EMBL" id="BHZC01000001">
    <property type="protein sequence ID" value="GCD40342.1"/>
    <property type="molecule type" value="Genomic_DNA"/>
</dbReference>
<keyword evidence="2" id="KW-0511">Multifunctional enzyme</keyword>
<feature type="region of interest" description="Disordered" evidence="3">
    <location>
        <begin position="52"/>
        <end position="200"/>
    </location>
</feature>
<feature type="compositionally biased region" description="Basic residues" evidence="3">
    <location>
        <begin position="97"/>
        <end position="124"/>
    </location>
</feature>
<protein>
    <submittedName>
        <fullName evidence="5">Polyketide synthase</fullName>
    </submittedName>
</protein>
<dbReference type="PROSITE" id="PS52004">
    <property type="entry name" value="KS3_2"/>
    <property type="match status" value="1"/>
</dbReference>
<dbReference type="InterPro" id="IPR016035">
    <property type="entry name" value="Acyl_Trfase/lysoPLipase"/>
</dbReference>